<dbReference type="SUPFAM" id="SSF53800">
    <property type="entry name" value="Chelatase"/>
    <property type="match status" value="1"/>
</dbReference>
<dbReference type="Proteomes" id="UP001596020">
    <property type="component" value="Unassembled WGS sequence"/>
</dbReference>
<sequence length="340" mass="38385">MKKFLMTALGALMLTALLSACSSSDNEPIDENSFDGIKGELAKAAKIDKKHDSAILLVTFGSTWDNAHETYKKVVDQFKKDFPDQDVYLAFTSKICITRWGAKTKEYFPTPDFWFRAMKKAGYKKIHVQSLHVIPGEEFAMLRDWYVKDFNLLVNGEDAPKDGNIFISLGKPLLDGEESINKVADILYNQHKEDLANGKAVAFMGHGNPEQSYAYGNKSYEDLYEVLQKKENGNHIFVGTVDHGSMKIDFVIKEAEKNFKKGGTMILQPIMSIAGDHAHNDMAGNEEDSWKMLLRQAGFNVPDNDCIMKGLGDYPEIVKVWEEHLKESMDEQFGAEEDEE</sequence>
<keyword evidence="1" id="KW-0732">Signal</keyword>
<evidence type="ECO:0000256" key="1">
    <source>
        <dbReference type="SAM" id="SignalP"/>
    </source>
</evidence>
<evidence type="ECO:0000313" key="2">
    <source>
        <dbReference type="EMBL" id="MFC4666238.1"/>
    </source>
</evidence>
<feature type="chain" id="PRO_5046280671" evidence="1">
    <location>
        <begin position="21"/>
        <end position="340"/>
    </location>
</feature>
<dbReference type="Gene3D" id="3.40.50.1400">
    <property type="match status" value="2"/>
</dbReference>
<organism evidence="2 3">
    <name type="scientific">Falsiporphyromonas endometrii</name>
    <dbReference type="NCBI Taxonomy" id="1387297"/>
    <lineage>
        <taxon>Bacteria</taxon>
        <taxon>Pseudomonadati</taxon>
        <taxon>Bacteroidota</taxon>
        <taxon>Bacteroidia</taxon>
        <taxon>Bacteroidales</taxon>
        <taxon>Porphyromonadaceae</taxon>
        <taxon>Falsiporphyromonas</taxon>
    </lineage>
</organism>
<dbReference type="EMBL" id="JBHSGO010000185">
    <property type="protein sequence ID" value="MFC4666238.1"/>
    <property type="molecule type" value="Genomic_DNA"/>
</dbReference>
<accession>A0ABV9K8A8</accession>
<proteinExistence type="predicted"/>
<evidence type="ECO:0000313" key="3">
    <source>
        <dbReference type="Proteomes" id="UP001596020"/>
    </source>
</evidence>
<dbReference type="InterPro" id="IPR010388">
    <property type="entry name" value="Anaerobic_Co-chelatase"/>
</dbReference>
<reference evidence="3" key="1">
    <citation type="journal article" date="2019" name="Int. J. Syst. Evol. Microbiol.">
        <title>The Global Catalogue of Microorganisms (GCM) 10K type strain sequencing project: providing services to taxonomists for standard genome sequencing and annotation.</title>
        <authorList>
            <consortium name="The Broad Institute Genomics Platform"/>
            <consortium name="The Broad Institute Genome Sequencing Center for Infectious Disease"/>
            <person name="Wu L."/>
            <person name="Ma J."/>
        </authorList>
    </citation>
    <scope>NUCLEOTIDE SEQUENCE [LARGE SCALE GENOMIC DNA]</scope>
    <source>
        <strain evidence="3">CGMCC 4.7357</strain>
    </source>
</reference>
<name>A0ABV9K8A8_9PORP</name>
<dbReference type="Pfam" id="PF06180">
    <property type="entry name" value="CbiK"/>
    <property type="match status" value="1"/>
</dbReference>
<keyword evidence="3" id="KW-1185">Reference proteome</keyword>
<feature type="signal peptide" evidence="1">
    <location>
        <begin position="1"/>
        <end position="20"/>
    </location>
</feature>
<comment type="caution">
    <text evidence="2">The sequence shown here is derived from an EMBL/GenBank/DDBJ whole genome shotgun (WGS) entry which is preliminary data.</text>
</comment>
<dbReference type="PROSITE" id="PS51257">
    <property type="entry name" value="PROKAR_LIPOPROTEIN"/>
    <property type="match status" value="1"/>
</dbReference>
<gene>
    <name evidence="2" type="ORF">ACFO3G_06455</name>
</gene>
<dbReference type="RefSeq" id="WP_380079109.1">
    <property type="nucleotide sequence ID" value="NZ_JBHSGO010000185.1"/>
</dbReference>
<protein>
    <submittedName>
        <fullName evidence="2">Sirohydrochlorin cobaltochelatase</fullName>
    </submittedName>
</protein>